<reference evidence="8" key="1">
    <citation type="journal article" date="2014" name="BMC Genomics">
        <title>Characterizing the developmental transcriptome of the oriental fruit fly, Bactrocera dorsalis (Diptera: Tephritidae) through comparative genomic analysis with Drosophila melanogaster utilizing modENCODE datasets.</title>
        <authorList>
            <person name="Geib S.M."/>
            <person name="Calla B."/>
            <person name="Hall B."/>
            <person name="Hou S."/>
            <person name="Manoukis N.C."/>
        </authorList>
    </citation>
    <scope>NUCLEOTIDE SEQUENCE</scope>
    <source>
        <strain evidence="8">Punador</strain>
    </source>
</reference>
<keyword evidence="9" id="KW-1185">Reference proteome</keyword>
<dbReference type="InterPro" id="IPR001254">
    <property type="entry name" value="Trypsin_dom"/>
</dbReference>
<feature type="signal peptide" evidence="6">
    <location>
        <begin position="1"/>
        <end position="22"/>
    </location>
</feature>
<dbReference type="Proteomes" id="UP001652620">
    <property type="component" value="Chromosome 3"/>
</dbReference>
<keyword evidence="5" id="KW-1015">Disulfide bond</keyword>
<dbReference type="OrthoDB" id="10059102at2759"/>
<evidence type="ECO:0000313" key="10">
    <source>
        <dbReference type="RefSeq" id="XP_049309715.1"/>
    </source>
</evidence>
<dbReference type="SUPFAM" id="SSF50494">
    <property type="entry name" value="Trypsin-like serine proteases"/>
    <property type="match status" value="1"/>
</dbReference>
<feature type="chain" id="PRO_5001557747" evidence="6">
    <location>
        <begin position="23"/>
        <end position="235"/>
    </location>
</feature>
<dbReference type="PROSITE" id="PS51257">
    <property type="entry name" value="PROKAR_LIPOPROTEIN"/>
    <property type="match status" value="1"/>
</dbReference>
<dbReference type="PANTHER" id="PTHR24276">
    <property type="entry name" value="POLYSERASE-RELATED"/>
    <property type="match status" value="1"/>
</dbReference>
<dbReference type="PRINTS" id="PR00722">
    <property type="entry name" value="CHYMOTRYPSIN"/>
</dbReference>
<evidence type="ECO:0000256" key="2">
    <source>
        <dbReference type="ARBA" id="ARBA00022670"/>
    </source>
</evidence>
<keyword evidence="4" id="KW-0720">Serine protease</keyword>
<dbReference type="OMA" id="KHWIDEN"/>
<dbReference type="Gene3D" id="2.40.10.10">
    <property type="entry name" value="Trypsin-like serine proteases"/>
    <property type="match status" value="1"/>
</dbReference>
<dbReference type="SMR" id="A0A034WB54"/>
<dbReference type="GO" id="GO:0006508">
    <property type="term" value="P:proteolysis"/>
    <property type="evidence" value="ECO:0007669"/>
    <property type="project" value="UniProtKB-KW"/>
</dbReference>
<keyword evidence="2" id="KW-0645">Protease</keyword>
<accession>A0A034WB54</accession>
<organism evidence="8">
    <name type="scientific">Bactrocera dorsalis</name>
    <name type="common">Oriental fruit fly</name>
    <name type="synonym">Dacus dorsalis</name>
    <dbReference type="NCBI Taxonomy" id="27457"/>
    <lineage>
        <taxon>Eukaryota</taxon>
        <taxon>Metazoa</taxon>
        <taxon>Ecdysozoa</taxon>
        <taxon>Arthropoda</taxon>
        <taxon>Hexapoda</taxon>
        <taxon>Insecta</taxon>
        <taxon>Pterygota</taxon>
        <taxon>Neoptera</taxon>
        <taxon>Endopterygota</taxon>
        <taxon>Diptera</taxon>
        <taxon>Brachycera</taxon>
        <taxon>Muscomorpha</taxon>
        <taxon>Tephritoidea</taxon>
        <taxon>Tephritidae</taxon>
        <taxon>Bactrocera</taxon>
        <taxon>Bactrocera</taxon>
    </lineage>
</organism>
<evidence type="ECO:0000313" key="8">
    <source>
        <dbReference type="EMBL" id="JAC51023.1"/>
    </source>
</evidence>
<dbReference type="InterPro" id="IPR001314">
    <property type="entry name" value="Peptidase_S1A"/>
</dbReference>
<name>A0A034WB54_BACDO</name>
<proteinExistence type="inferred from homology"/>
<comment type="similarity">
    <text evidence="1">Belongs to the peptidase S1 family.</text>
</comment>
<protein>
    <submittedName>
        <fullName evidence="8 10">Trypsin</fullName>
    </submittedName>
</protein>
<reference evidence="10" key="2">
    <citation type="submission" date="2025-05" db="UniProtKB">
        <authorList>
            <consortium name="RefSeq"/>
        </authorList>
    </citation>
    <scope>IDENTIFICATION</scope>
    <source>
        <tissue evidence="10">Adult</tissue>
    </source>
</reference>
<dbReference type="SMART" id="SM00020">
    <property type="entry name" value="Tryp_SPc"/>
    <property type="match status" value="1"/>
</dbReference>
<evidence type="ECO:0000256" key="5">
    <source>
        <dbReference type="ARBA" id="ARBA00023157"/>
    </source>
</evidence>
<dbReference type="Pfam" id="PF00089">
    <property type="entry name" value="Trypsin"/>
    <property type="match status" value="1"/>
</dbReference>
<dbReference type="EMBL" id="GAKP01007929">
    <property type="protein sequence ID" value="JAC51023.1"/>
    <property type="molecule type" value="Transcribed_RNA"/>
</dbReference>
<evidence type="ECO:0000256" key="3">
    <source>
        <dbReference type="ARBA" id="ARBA00022801"/>
    </source>
</evidence>
<dbReference type="RefSeq" id="XP_049309715.1">
    <property type="nucleotide sequence ID" value="XM_049453758.1"/>
</dbReference>
<dbReference type="CDD" id="cd00190">
    <property type="entry name" value="Tryp_SPc"/>
    <property type="match status" value="1"/>
</dbReference>
<gene>
    <name evidence="8" type="primary">TRYP</name>
    <name evidence="10" type="synonym">LOC125777842</name>
</gene>
<dbReference type="PANTHER" id="PTHR24276:SF94">
    <property type="entry name" value="AT20289P-RELATED"/>
    <property type="match status" value="1"/>
</dbReference>
<feature type="domain" description="Peptidase S1" evidence="7">
    <location>
        <begin position="25"/>
        <end position="233"/>
    </location>
</feature>
<dbReference type="GO" id="GO:0004252">
    <property type="term" value="F:serine-type endopeptidase activity"/>
    <property type="evidence" value="ECO:0007669"/>
    <property type="project" value="InterPro"/>
</dbReference>
<evidence type="ECO:0000256" key="1">
    <source>
        <dbReference type="ARBA" id="ARBA00007664"/>
    </source>
</evidence>
<evidence type="ECO:0000313" key="9">
    <source>
        <dbReference type="Proteomes" id="UP001652620"/>
    </source>
</evidence>
<dbReference type="PROSITE" id="PS50240">
    <property type="entry name" value="TRYPSIN_DOM"/>
    <property type="match status" value="1"/>
</dbReference>
<dbReference type="AlphaFoldDB" id="A0A034WB54"/>
<keyword evidence="3" id="KW-0378">Hydrolase</keyword>
<dbReference type="InterPro" id="IPR050430">
    <property type="entry name" value="Peptidase_S1"/>
</dbReference>
<sequence length="235" mass="23744">MAKLYISSVLLVIAACVSNINADGAEGGVATTISAHPYIVSLQGSDGSKVCGGVLIDTTTVVTAAQCLNFYDVSQLVVGVSNGAKVVKIAGSTFNIGFDFTTMENDVALVKLAEAVSVGSIAVATEQPTNGISGVVTSWDASNNLVDIAETVIGTSECGSGDYKYSEDEILSSMLCGLATNANACGALPGSPLIANSQLVGLVSWGYGCGNKGNPAVFTDIPSLASWISSSAKSL</sequence>
<evidence type="ECO:0000259" key="7">
    <source>
        <dbReference type="PROSITE" id="PS50240"/>
    </source>
</evidence>
<evidence type="ECO:0000256" key="6">
    <source>
        <dbReference type="SAM" id="SignalP"/>
    </source>
</evidence>
<dbReference type="InterPro" id="IPR043504">
    <property type="entry name" value="Peptidase_S1_PA_chymotrypsin"/>
</dbReference>
<evidence type="ECO:0000256" key="4">
    <source>
        <dbReference type="ARBA" id="ARBA00022825"/>
    </source>
</evidence>
<keyword evidence="6" id="KW-0732">Signal</keyword>
<dbReference type="InterPro" id="IPR009003">
    <property type="entry name" value="Peptidase_S1_PA"/>
</dbReference>